<evidence type="ECO:0000313" key="3">
    <source>
        <dbReference type="EMBL" id="TQE92608.1"/>
    </source>
</evidence>
<organism evidence="3 4">
    <name type="scientific">Spiribacter salinus</name>
    <dbReference type="NCBI Taxonomy" id="1335746"/>
    <lineage>
        <taxon>Bacteria</taxon>
        <taxon>Pseudomonadati</taxon>
        <taxon>Pseudomonadota</taxon>
        <taxon>Gammaproteobacteria</taxon>
        <taxon>Chromatiales</taxon>
        <taxon>Ectothiorhodospiraceae</taxon>
        <taxon>Spiribacter</taxon>
    </lineage>
</organism>
<dbReference type="EMBL" id="VIFK01000631">
    <property type="protein sequence ID" value="TQE92608.1"/>
    <property type="molecule type" value="Genomic_DNA"/>
</dbReference>
<name>A0A540V7B3_9GAMM</name>
<reference evidence="3 4" key="1">
    <citation type="submission" date="2019-06" db="EMBL/GenBank/DDBJ databases">
        <title>Metagenome assembled Genome of Spiribacter salinus SL48-SHIP from the microbial mat of Salt Lake 48 (Novosibirsk region, Russia).</title>
        <authorList>
            <person name="Shipova A."/>
            <person name="Rozanov A.S."/>
            <person name="Bryanskaya A.V."/>
            <person name="Peltek S.E."/>
        </authorList>
    </citation>
    <scope>NUCLEOTIDE SEQUENCE [LARGE SCALE GENOMIC DNA]</scope>
    <source>
        <strain evidence="3">SL48-SHIP-2</strain>
    </source>
</reference>
<dbReference type="SUPFAM" id="SSF53098">
    <property type="entry name" value="Ribonuclease H-like"/>
    <property type="match status" value="1"/>
</dbReference>
<feature type="domain" description="Insertion element IS402-like" evidence="2">
    <location>
        <begin position="7"/>
        <end position="76"/>
    </location>
</feature>
<dbReference type="PANTHER" id="PTHR30007:SF1">
    <property type="entry name" value="BLR1914 PROTEIN"/>
    <property type="match status" value="1"/>
</dbReference>
<dbReference type="Pfam" id="PF13340">
    <property type="entry name" value="DUF4096"/>
    <property type="match status" value="1"/>
</dbReference>
<sequence length="251" mass="28609">MSEHFWLTEEQMERLRPFFPKSRGKPRVDDRRVLSGIIYVQKNGLQWKDAPSVYGPPKTLYNRFVRWSRMGVFARILAELARPGAHGDTIMIDSTHLKAHRTAASLFKRGTRPRAIGRTKGGLNSKLHMVCDGLGRPLTFFLSAGQMSDAKGALALLSALPSAKRLLADRGYDADWFRQALDDKGIAACIPARRGRKKPAKHDAVLYKQRHRIENLFARLKDWRRIATRYDRCGELYLSAICIASTVIYWL</sequence>
<dbReference type="InterPro" id="IPR002559">
    <property type="entry name" value="Transposase_11"/>
</dbReference>
<proteinExistence type="predicted"/>
<comment type="caution">
    <text evidence="3">The sequence shown here is derived from an EMBL/GenBank/DDBJ whole genome shotgun (WGS) entry which is preliminary data.</text>
</comment>
<dbReference type="Proteomes" id="UP000315400">
    <property type="component" value="Unassembled WGS sequence"/>
</dbReference>
<evidence type="ECO:0000313" key="4">
    <source>
        <dbReference type="Proteomes" id="UP000315400"/>
    </source>
</evidence>
<evidence type="ECO:0000259" key="2">
    <source>
        <dbReference type="Pfam" id="PF13340"/>
    </source>
</evidence>
<dbReference type="GO" id="GO:0004803">
    <property type="term" value="F:transposase activity"/>
    <property type="evidence" value="ECO:0007669"/>
    <property type="project" value="InterPro"/>
</dbReference>
<dbReference type="InterPro" id="IPR012337">
    <property type="entry name" value="RNaseH-like_sf"/>
</dbReference>
<dbReference type="PANTHER" id="PTHR30007">
    <property type="entry name" value="PHP DOMAIN PROTEIN"/>
    <property type="match status" value="1"/>
</dbReference>
<dbReference type="InterPro" id="IPR025161">
    <property type="entry name" value="IS402-like_dom"/>
</dbReference>
<evidence type="ECO:0000259" key="1">
    <source>
        <dbReference type="Pfam" id="PF01609"/>
    </source>
</evidence>
<accession>A0A540V7B3</accession>
<dbReference type="GO" id="GO:0006313">
    <property type="term" value="P:DNA transposition"/>
    <property type="evidence" value="ECO:0007669"/>
    <property type="project" value="InterPro"/>
</dbReference>
<gene>
    <name evidence="3" type="ORF">FKY71_19660</name>
</gene>
<feature type="domain" description="Transposase IS4-like" evidence="1">
    <location>
        <begin position="88"/>
        <end position="230"/>
    </location>
</feature>
<dbReference type="NCBIfam" id="NF033580">
    <property type="entry name" value="transpos_IS5_3"/>
    <property type="match status" value="1"/>
</dbReference>
<dbReference type="AlphaFoldDB" id="A0A540V7B3"/>
<dbReference type="Pfam" id="PF01609">
    <property type="entry name" value="DDE_Tnp_1"/>
    <property type="match status" value="1"/>
</dbReference>
<protein>
    <submittedName>
        <fullName evidence="3">IS5 family transposase</fullName>
    </submittedName>
</protein>
<dbReference type="GO" id="GO:0003677">
    <property type="term" value="F:DNA binding"/>
    <property type="evidence" value="ECO:0007669"/>
    <property type="project" value="InterPro"/>
</dbReference>